<keyword evidence="4" id="KW-1185">Reference proteome</keyword>
<evidence type="ECO:0000313" key="4">
    <source>
        <dbReference type="Proteomes" id="UP001595974"/>
    </source>
</evidence>
<protein>
    <submittedName>
        <fullName evidence="3">DUF3365 domain-containing protein</fullName>
    </submittedName>
</protein>
<dbReference type="RefSeq" id="WP_096452752.1">
    <property type="nucleotide sequence ID" value="NZ_JBHSOG010000028.1"/>
</dbReference>
<feature type="domain" description="Tll0287-like" evidence="2">
    <location>
        <begin position="47"/>
        <end position="189"/>
    </location>
</feature>
<gene>
    <name evidence="3" type="ORF">ACFPTN_07780</name>
</gene>
<reference evidence="4" key="1">
    <citation type="journal article" date="2019" name="Int. J. Syst. Evol. Microbiol.">
        <title>The Global Catalogue of Microorganisms (GCM) 10K type strain sequencing project: providing services to taxonomists for standard genome sequencing and annotation.</title>
        <authorList>
            <consortium name="The Broad Institute Genomics Platform"/>
            <consortium name="The Broad Institute Genome Sequencing Center for Infectious Disease"/>
            <person name="Wu L."/>
            <person name="Ma J."/>
        </authorList>
    </citation>
    <scope>NUCLEOTIDE SEQUENCE [LARGE SCALE GENOMIC DNA]</scope>
    <source>
        <strain evidence="4">SHR3</strain>
    </source>
</reference>
<keyword evidence="1" id="KW-0732">Signal</keyword>
<feature type="signal peptide" evidence="1">
    <location>
        <begin position="1"/>
        <end position="24"/>
    </location>
</feature>
<name>A0ABW1AQH5_9RHOO</name>
<feature type="chain" id="PRO_5045417835" evidence="1">
    <location>
        <begin position="25"/>
        <end position="192"/>
    </location>
</feature>
<accession>A0ABW1AQH5</accession>
<comment type="caution">
    <text evidence="3">The sequence shown here is derived from an EMBL/GenBank/DDBJ whole genome shotgun (WGS) entry which is preliminary data.</text>
</comment>
<evidence type="ECO:0000259" key="2">
    <source>
        <dbReference type="Pfam" id="PF11845"/>
    </source>
</evidence>
<proteinExistence type="predicted"/>
<sequence length="192" mass="20769">MILKRIALNALVPLMAVAAAPAAAEEFALLQEARTVAGSIPPRLLAVLQQEIEKGGVDGAIGVCRERAPQMAREASGNTGWQIRRVSLKNRNPKAVPDAWETAVLKEFDRRAAAGEDPRQLERGEMVSEGGVYSYRYMKALPTQQLCLSCHGAPGDIAPAVKARLAELYPADKATGYGLNEIRGAMTIRRTF</sequence>
<dbReference type="EMBL" id="JBHSOG010000028">
    <property type="protein sequence ID" value="MFC5769271.1"/>
    <property type="molecule type" value="Genomic_DNA"/>
</dbReference>
<evidence type="ECO:0000313" key="3">
    <source>
        <dbReference type="EMBL" id="MFC5769271.1"/>
    </source>
</evidence>
<dbReference type="Proteomes" id="UP001595974">
    <property type="component" value="Unassembled WGS sequence"/>
</dbReference>
<dbReference type="Pfam" id="PF11845">
    <property type="entry name" value="Tll0287-like"/>
    <property type="match status" value="1"/>
</dbReference>
<organism evidence="3 4">
    <name type="scientific">Thauera sinica</name>
    <dbReference type="NCBI Taxonomy" id="2665146"/>
    <lineage>
        <taxon>Bacteria</taxon>
        <taxon>Pseudomonadati</taxon>
        <taxon>Pseudomonadota</taxon>
        <taxon>Betaproteobacteria</taxon>
        <taxon>Rhodocyclales</taxon>
        <taxon>Zoogloeaceae</taxon>
        <taxon>Thauera</taxon>
    </lineage>
</organism>
<dbReference type="InterPro" id="IPR021796">
    <property type="entry name" value="Tll0287-like_dom"/>
</dbReference>
<evidence type="ECO:0000256" key="1">
    <source>
        <dbReference type="SAM" id="SignalP"/>
    </source>
</evidence>